<dbReference type="OrthoDB" id="6370328at2759"/>
<evidence type="ECO:0000256" key="1">
    <source>
        <dbReference type="SAM" id="MobiDB-lite"/>
    </source>
</evidence>
<evidence type="ECO:0000256" key="2">
    <source>
        <dbReference type="SAM" id="SignalP"/>
    </source>
</evidence>
<keyword evidence="2" id="KW-0732">Signal</keyword>
<dbReference type="EMBL" id="GDQN01004674">
    <property type="protein sequence ID" value="JAT86380.1"/>
    <property type="molecule type" value="Transcribed_RNA"/>
</dbReference>
<name>A0A1E1WHB4_PECGO</name>
<protein>
    <submittedName>
        <fullName evidence="3">Uncharacterized protein</fullName>
    </submittedName>
</protein>
<organism evidence="3">
    <name type="scientific">Pectinophora gossypiella</name>
    <name type="common">Cotton pink bollworm</name>
    <name type="synonym">Depressaria gossypiella</name>
    <dbReference type="NCBI Taxonomy" id="13191"/>
    <lineage>
        <taxon>Eukaryota</taxon>
        <taxon>Metazoa</taxon>
        <taxon>Ecdysozoa</taxon>
        <taxon>Arthropoda</taxon>
        <taxon>Hexapoda</taxon>
        <taxon>Insecta</taxon>
        <taxon>Pterygota</taxon>
        <taxon>Neoptera</taxon>
        <taxon>Endopterygota</taxon>
        <taxon>Lepidoptera</taxon>
        <taxon>Glossata</taxon>
        <taxon>Ditrysia</taxon>
        <taxon>Gelechioidea</taxon>
        <taxon>Gelechiidae</taxon>
        <taxon>Apatetrinae</taxon>
        <taxon>Pectinophora</taxon>
    </lineage>
</organism>
<reference evidence="3" key="1">
    <citation type="submission" date="2015-09" db="EMBL/GenBank/DDBJ databases">
        <title>De novo assembly of Pectinophora gossypiella (Pink Bollworm) gut transcriptome.</title>
        <authorList>
            <person name="Tassone E.E."/>
        </authorList>
    </citation>
    <scope>NUCLEOTIDE SEQUENCE</scope>
</reference>
<feature type="non-terminal residue" evidence="3">
    <location>
        <position position="171"/>
    </location>
</feature>
<feature type="non-terminal residue" evidence="3">
    <location>
        <position position="1"/>
    </location>
</feature>
<feature type="region of interest" description="Disordered" evidence="1">
    <location>
        <begin position="151"/>
        <end position="171"/>
    </location>
</feature>
<gene>
    <name evidence="3" type="ORF">g.621</name>
</gene>
<feature type="signal peptide" evidence="2">
    <location>
        <begin position="1"/>
        <end position="20"/>
    </location>
</feature>
<proteinExistence type="predicted"/>
<dbReference type="AlphaFoldDB" id="A0A1E1WHB4"/>
<feature type="chain" id="PRO_5009115375" evidence="2">
    <location>
        <begin position="21"/>
        <end position="171"/>
    </location>
</feature>
<accession>A0A1E1WHB4</accession>
<sequence>RRVMLRLSLLLVLLTHRTPAYVTDPPSFADRLDKLYEKLEKLTIPSESSLALSSTPEDKLYAKLDRLNSLGPDDRELTDDDEELLSAMQLWGMLSAEQLEGVVKELQHMKGEEKSERLTDGEYADGEWIDEDLQEIGEGDYPMDANEEWADVDPEASTSRPALVTPSAFTK</sequence>
<evidence type="ECO:0000313" key="3">
    <source>
        <dbReference type="EMBL" id="JAT86380.1"/>
    </source>
</evidence>